<evidence type="ECO:0000313" key="2">
    <source>
        <dbReference type="Proteomes" id="UP001062846"/>
    </source>
</evidence>
<dbReference type="Proteomes" id="UP001062846">
    <property type="component" value="Chromosome 2"/>
</dbReference>
<comment type="caution">
    <text evidence="1">The sequence shown here is derived from an EMBL/GenBank/DDBJ whole genome shotgun (WGS) entry which is preliminary data.</text>
</comment>
<accession>A0ACC0PR94</accession>
<dbReference type="EMBL" id="CM046389">
    <property type="protein sequence ID" value="KAI8568020.1"/>
    <property type="molecule type" value="Genomic_DNA"/>
</dbReference>
<evidence type="ECO:0000313" key="1">
    <source>
        <dbReference type="EMBL" id="KAI8568020.1"/>
    </source>
</evidence>
<sequence length="355" mass="39362">MNSLFIFIFNLFFRAPALTLVGSVGAEVGRAQLLRLEGLAHPIIVIYSDSESSGESQPSDFQGINIPPIRTLIPEFADDMGRRNVVRLNLRDGAAARQKEVNLSEPATKKQKITQDFFPTRPPTPLVKEKDQTESSAAGGSKAMERTSGSSGRAIVQEFAPSFEDSVKLEPGLAINMLHGLALLRDMERVPPELQLSLVHASAYLVQAILCASNQAELVAVERTCYHEDLKVEREKVRSYKGNLKTAKARIAEMEKEKEEMADKLKKAERELGQVLRREKRKMKEVDDKAYQAGYDRAGAEYMRDARKMVNDEVAIRVPIAYNRGYKDGVKAACGVLQLEADMAMTKSIPGPVVP</sequence>
<keyword evidence="2" id="KW-1185">Reference proteome</keyword>
<name>A0ACC0PR94_RHOML</name>
<gene>
    <name evidence="1" type="ORF">RHMOL_Rhmol02G0166200</name>
</gene>
<reference evidence="1" key="1">
    <citation type="submission" date="2022-02" db="EMBL/GenBank/DDBJ databases">
        <title>Plant Genome Project.</title>
        <authorList>
            <person name="Zhang R.-G."/>
        </authorList>
    </citation>
    <scope>NUCLEOTIDE SEQUENCE</scope>
    <source>
        <strain evidence="1">AT1</strain>
    </source>
</reference>
<protein>
    <submittedName>
        <fullName evidence="1">Uncharacterized protein</fullName>
    </submittedName>
</protein>
<proteinExistence type="predicted"/>
<organism evidence="1 2">
    <name type="scientific">Rhododendron molle</name>
    <name type="common">Chinese azalea</name>
    <name type="synonym">Azalea mollis</name>
    <dbReference type="NCBI Taxonomy" id="49168"/>
    <lineage>
        <taxon>Eukaryota</taxon>
        <taxon>Viridiplantae</taxon>
        <taxon>Streptophyta</taxon>
        <taxon>Embryophyta</taxon>
        <taxon>Tracheophyta</taxon>
        <taxon>Spermatophyta</taxon>
        <taxon>Magnoliopsida</taxon>
        <taxon>eudicotyledons</taxon>
        <taxon>Gunneridae</taxon>
        <taxon>Pentapetalae</taxon>
        <taxon>asterids</taxon>
        <taxon>Ericales</taxon>
        <taxon>Ericaceae</taxon>
        <taxon>Ericoideae</taxon>
        <taxon>Rhodoreae</taxon>
        <taxon>Rhododendron</taxon>
    </lineage>
</organism>